<evidence type="ECO:0000259" key="1">
    <source>
        <dbReference type="PROSITE" id="PS51186"/>
    </source>
</evidence>
<dbReference type="Gene3D" id="3.40.630.30">
    <property type="match status" value="1"/>
</dbReference>
<accession>A0A7W0C710</accession>
<feature type="domain" description="N-acetyltransferase" evidence="1">
    <location>
        <begin position="20"/>
        <end position="178"/>
    </location>
</feature>
<dbReference type="Proteomes" id="UP000525298">
    <property type="component" value="Unassembled WGS sequence"/>
</dbReference>
<dbReference type="PANTHER" id="PTHR43072">
    <property type="entry name" value="N-ACETYLTRANSFERASE"/>
    <property type="match status" value="1"/>
</dbReference>
<name>A0A7W0C710_9BACT</name>
<dbReference type="SUPFAM" id="SSF55729">
    <property type="entry name" value="Acyl-CoA N-acyltransferases (Nat)"/>
    <property type="match status" value="1"/>
</dbReference>
<comment type="caution">
    <text evidence="2">The sequence shown here is derived from an EMBL/GenBank/DDBJ whole genome shotgun (WGS) entry which is preliminary data.</text>
</comment>
<organism evidence="2 3">
    <name type="scientific">Desulfosalsimonas propionicica</name>
    <dbReference type="NCBI Taxonomy" id="332175"/>
    <lineage>
        <taxon>Bacteria</taxon>
        <taxon>Pseudomonadati</taxon>
        <taxon>Thermodesulfobacteriota</taxon>
        <taxon>Desulfobacteria</taxon>
        <taxon>Desulfobacterales</taxon>
        <taxon>Desulfosalsimonadaceae</taxon>
        <taxon>Desulfosalsimonas</taxon>
    </lineage>
</organism>
<dbReference type="Pfam" id="PF00583">
    <property type="entry name" value="Acetyltransf_1"/>
    <property type="match status" value="1"/>
</dbReference>
<dbReference type="PROSITE" id="PS51186">
    <property type="entry name" value="GNAT"/>
    <property type="match status" value="1"/>
</dbReference>
<keyword evidence="2" id="KW-0689">Ribosomal protein</keyword>
<dbReference type="AlphaFoldDB" id="A0A7W0C710"/>
<sequence length="180" mass="20900">MTEVAASDNAQPAKTKKQAVKIREMTIDDLADVFHLGEHLFVARKAPNTYRAWDEYEVADLFYSDTEFCLVAEHENEIIGFALGTTVSKNRSAWKYGYLLWLGVLPEYQRSGIAERLFYRFKSIMLHDGVRILVVDTEADNMPAIHFFEHQGFGNPQQHVYLTMNLDQERQRMKKRENGH</sequence>
<evidence type="ECO:0000313" key="3">
    <source>
        <dbReference type="Proteomes" id="UP000525298"/>
    </source>
</evidence>
<dbReference type="GO" id="GO:0016747">
    <property type="term" value="F:acyltransferase activity, transferring groups other than amino-acyl groups"/>
    <property type="evidence" value="ECO:0007669"/>
    <property type="project" value="InterPro"/>
</dbReference>
<keyword evidence="2" id="KW-0687">Ribonucleoprotein</keyword>
<evidence type="ECO:0000313" key="2">
    <source>
        <dbReference type="EMBL" id="MBA2880346.1"/>
    </source>
</evidence>
<keyword evidence="3" id="KW-1185">Reference proteome</keyword>
<dbReference type="CDD" id="cd04301">
    <property type="entry name" value="NAT_SF"/>
    <property type="match status" value="1"/>
</dbReference>
<reference evidence="2 3" key="1">
    <citation type="submission" date="2020-07" db="EMBL/GenBank/DDBJ databases">
        <title>Genomic Encyclopedia of Type Strains, Phase IV (KMG-IV): sequencing the most valuable type-strain genomes for metagenomic binning, comparative biology and taxonomic classification.</title>
        <authorList>
            <person name="Goeker M."/>
        </authorList>
    </citation>
    <scope>NUCLEOTIDE SEQUENCE [LARGE SCALE GENOMIC DNA]</scope>
    <source>
        <strain evidence="2 3">DSM 17721</strain>
    </source>
</reference>
<dbReference type="InterPro" id="IPR000182">
    <property type="entry name" value="GNAT_dom"/>
</dbReference>
<dbReference type="InterPro" id="IPR016181">
    <property type="entry name" value="Acyl_CoA_acyltransferase"/>
</dbReference>
<gene>
    <name evidence="2" type="ORF">HNR65_000653</name>
</gene>
<dbReference type="GO" id="GO:0005840">
    <property type="term" value="C:ribosome"/>
    <property type="evidence" value="ECO:0007669"/>
    <property type="project" value="UniProtKB-KW"/>
</dbReference>
<dbReference type="EMBL" id="JACDUS010000001">
    <property type="protein sequence ID" value="MBA2880346.1"/>
    <property type="molecule type" value="Genomic_DNA"/>
</dbReference>
<proteinExistence type="predicted"/>
<protein>
    <submittedName>
        <fullName evidence="2">Ribosomal protein S18 acetylase RimI-like enzyme</fullName>
    </submittedName>
</protein>
<dbReference type="RefSeq" id="WP_181549988.1">
    <property type="nucleotide sequence ID" value="NZ_JACDUS010000001.1"/>
</dbReference>